<accession>A0A5B0RK13</accession>
<dbReference type="Proteomes" id="UP000325313">
    <property type="component" value="Unassembled WGS sequence"/>
</dbReference>
<comment type="caution">
    <text evidence="1">The sequence shown here is derived from an EMBL/GenBank/DDBJ whole genome shotgun (WGS) entry which is preliminary data.</text>
</comment>
<protein>
    <submittedName>
        <fullName evidence="1">Uncharacterized protein</fullName>
    </submittedName>
</protein>
<proteinExistence type="predicted"/>
<sequence>MWDEFRIFRMSIKYPRHTLRGCRSCCRKVCLGVGIWVPSRWNRHRSPFQLQPKHADNVEGLGSGEKWISRRLLMYKQSQFALLPVSGPTSMSSTMDNPKQIACGPRKNIYSHSTGPEHSMLLPLGAGLEGICMSCCRCTLSGTGKN</sequence>
<gene>
    <name evidence="1" type="ORF">PGTUg99_007560</name>
</gene>
<evidence type="ECO:0000313" key="1">
    <source>
        <dbReference type="EMBL" id="KAA1125335.1"/>
    </source>
</evidence>
<dbReference type="AlphaFoldDB" id="A0A5B0RK13"/>
<organism evidence="1 2">
    <name type="scientific">Puccinia graminis f. sp. tritici</name>
    <dbReference type="NCBI Taxonomy" id="56615"/>
    <lineage>
        <taxon>Eukaryota</taxon>
        <taxon>Fungi</taxon>
        <taxon>Dikarya</taxon>
        <taxon>Basidiomycota</taxon>
        <taxon>Pucciniomycotina</taxon>
        <taxon>Pucciniomycetes</taxon>
        <taxon>Pucciniales</taxon>
        <taxon>Pucciniaceae</taxon>
        <taxon>Puccinia</taxon>
    </lineage>
</organism>
<reference evidence="1 2" key="1">
    <citation type="submission" date="2019-05" db="EMBL/GenBank/DDBJ databases">
        <title>Emergence of the Ug99 lineage of the wheat stem rust pathogen through somatic hybridization.</title>
        <authorList>
            <person name="Li F."/>
            <person name="Upadhyaya N.M."/>
            <person name="Sperschneider J."/>
            <person name="Matny O."/>
            <person name="Nguyen-Phuc H."/>
            <person name="Mago R."/>
            <person name="Raley C."/>
            <person name="Miller M.E."/>
            <person name="Silverstein K.A.T."/>
            <person name="Henningsen E."/>
            <person name="Hirsch C.D."/>
            <person name="Visser B."/>
            <person name="Pretorius Z.A."/>
            <person name="Steffenson B.J."/>
            <person name="Schwessinger B."/>
            <person name="Dodds P.N."/>
            <person name="Figueroa M."/>
        </authorList>
    </citation>
    <scope>NUCLEOTIDE SEQUENCE [LARGE SCALE GENOMIC DNA]</scope>
    <source>
        <strain evidence="1 2">Ug99</strain>
    </source>
</reference>
<dbReference type="EMBL" id="VDEP01000179">
    <property type="protein sequence ID" value="KAA1125335.1"/>
    <property type="molecule type" value="Genomic_DNA"/>
</dbReference>
<evidence type="ECO:0000313" key="2">
    <source>
        <dbReference type="Proteomes" id="UP000325313"/>
    </source>
</evidence>
<name>A0A5B0RK13_PUCGR</name>